<keyword evidence="1" id="KW-1133">Transmembrane helix</keyword>
<accession>A0A7S2ZY99</accession>
<evidence type="ECO:0000256" key="1">
    <source>
        <dbReference type="SAM" id="Phobius"/>
    </source>
</evidence>
<keyword evidence="1" id="KW-0812">Transmembrane</keyword>
<dbReference type="EMBL" id="HBHW01030427">
    <property type="protein sequence ID" value="CAE0055523.1"/>
    <property type="molecule type" value="Transcribed_RNA"/>
</dbReference>
<keyword evidence="1" id="KW-0472">Membrane</keyword>
<dbReference type="AlphaFoldDB" id="A0A7S2ZY99"/>
<name>A0A7S2ZY99_9RHOD</name>
<sequence length="201" mass="22057">MILEEAPSGDVAQTVKNLFVFFLYLLAAFLLARRLIYIEPMTQESIIAIALAMILPDLARFSFVMVGKPQGPQRVASGESGAFARKSGPVERILLFLTNAVKLAGFFVASKLMPSQGALLVMGSEVVFNFFVHLGVISAAPYQLRSTNRTSIILMNISGFVLVSCCIRGIAPLATATLFFSMVVTYWLSRYDIDLLPPLRE</sequence>
<gene>
    <name evidence="2" type="ORF">RMAR00112_LOCUS23554</name>
</gene>
<reference evidence="2" key="1">
    <citation type="submission" date="2021-01" db="EMBL/GenBank/DDBJ databases">
        <authorList>
            <person name="Corre E."/>
            <person name="Pelletier E."/>
            <person name="Niang G."/>
            <person name="Scheremetjew M."/>
            <person name="Finn R."/>
            <person name="Kale V."/>
            <person name="Holt S."/>
            <person name="Cochrane G."/>
            <person name="Meng A."/>
            <person name="Brown T."/>
            <person name="Cohen L."/>
        </authorList>
    </citation>
    <scope>NUCLEOTIDE SEQUENCE</scope>
    <source>
        <strain evidence="2">CCMP 769</strain>
    </source>
</reference>
<feature type="transmembrane region" description="Helical" evidence="1">
    <location>
        <begin position="160"/>
        <end position="188"/>
    </location>
</feature>
<organism evidence="2">
    <name type="scientific">Rhodosorus marinus</name>
    <dbReference type="NCBI Taxonomy" id="101924"/>
    <lineage>
        <taxon>Eukaryota</taxon>
        <taxon>Rhodophyta</taxon>
        <taxon>Stylonematophyceae</taxon>
        <taxon>Stylonematales</taxon>
        <taxon>Stylonemataceae</taxon>
        <taxon>Rhodosorus</taxon>
    </lineage>
</organism>
<protein>
    <submittedName>
        <fullName evidence="2">Uncharacterized protein</fullName>
    </submittedName>
</protein>
<feature type="transmembrane region" description="Helical" evidence="1">
    <location>
        <begin position="119"/>
        <end position="140"/>
    </location>
</feature>
<proteinExistence type="predicted"/>
<feature type="transmembrane region" description="Helical" evidence="1">
    <location>
        <begin position="18"/>
        <end position="36"/>
    </location>
</feature>
<evidence type="ECO:0000313" key="2">
    <source>
        <dbReference type="EMBL" id="CAE0055523.1"/>
    </source>
</evidence>